<keyword evidence="9" id="KW-1185">Reference proteome</keyword>
<dbReference type="PANTHER" id="PTHR35007">
    <property type="entry name" value="INTEGRAL MEMBRANE PROTEIN-RELATED"/>
    <property type="match status" value="1"/>
</dbReference>
<reference evidence="8 9" key="1">
    <citation type="submission" date="2021-03" db="EMBL/GenBank/DDBJ databases">
        <title>Human Oral Microbial Genomes.</title>
        <authorList>
            <person name="Johnston C.D."/>
            <person name="Chen T."/>
            <person name="Dewhirst F.E."/>
        </authorList>
    </citation>
    <scope>NUCLEOTIDE SEQUENCE [LARGE SCALE GENOMIC DNA]</scope>
    <source>
        <strain evidence="8 9">DSMZ 100122</strain>
    </source>
</reference>
<comment type="subcellular location">
    <subcellularLocation>
        <location evidence="1">Cell membrane</location>
        <topology evidence="1">Multi-pass membrane protein</topology>
    </subcellularLocation>
</comment>
<evidence type="ECO:0000256" key="1">
    <source>
        <dbReference type="ARBA" id="ARBA00004651"/>
    </source>
</evidence>
<evidence type="ECO:0000313" key="8">
    <source>
        <dbReference type="EMBL" id="QUC07391.1"/>
    </source>
</evidence>
<gene>
    <name evidence="8" type="ORF">J5A65_10650</name>
</gene>
<feature type="transmembrane region" description="Helical" evidence="6">
    <location>
        <begin position="248"/>
        <end position="267"/>
    </location>
</feature>
<feature type="domain" description="Type II secretion system protein GspF" evidence="7">
    <location>
        <begin position="107"/>
        <end position="232"/>
    </location>
</feature>
<sequence length="284" mass="29893">MGALIAAGSGALAVAGVILLLTGLRRRVQPSAAGEPLSARLANRWRMITPRGRVWIGASLTAGVVTGVSTGWLAALVLIPAVLLGVPYLLSEPANPEVDKLAALDRWLRFLGPSIATGKSIRDAIITTRSQVPKALTRPVARVVARLDLGWTTSDALITMADELKSADADGVLAALAIASSRGGVGARPMLAALAENTQMRLRALREIASERAKPRAVVRQVVVITLAILAGVWLLSPGYFAPYTTPIGQLLALLLVGLYVGALLMLRRRTLPKLGARFLRGGN</sequence>
<keyword evidence="4 6" id="KW-1133">Transmembrane helix</keyword>
<dbReference type="EMBL" id="CP072384">
    <property type="protein sequence ID" value="QUC07391.1"/>
    <property type="molecule type" value="Genomic_DNA"/>
</dbReference>
<dbReference type="Pfam" id="PF00482">
    <property type="entry name" value="T2SSF"/>
    <property type="match status" value="1"/>
</dbReference>
<keyword evidence="2" id="KW-1003">Cell membrane</keyword>
<dbReference type="RefSeq" id="WP_212321814.1">
    <property type="nucleotide sequence ID" value="NZ_AP024463.1"/>
</dbReference>
<evidence type="ECO:0000313" key="9">
    <source>
        <dbReference type="Proteomes" id="UP000678513"/>
    </source>
</evidence>
<evidence type="ECO:0000256" key="4">
    <source>
        <dbReference type="ARBA" id="ARBA00022989"/>
    </source>
</evidence>
<dbReference type="Proteomes" id="UP000678513">
    <property type="component" value="Chromosome"/>
</dbReference>
<feature type="transmembrane region" description="Helical" evidence="6">
    <location>
        <begin position="71"/>
        <end position="90"/>
    </location>
</feature>
<evidence type="ECO:0000256" key="3">
    <source>
        <dbReference type="ARBA" id="ARBA00022692"/>
    </source>
</evidence>
<protein>
    <submittedName>
        <fullName evidence="8">Type II secretion system F family protein</fullName>
    </submittedName>
</protein>
<evidence type="ECO:0000256" key="2">
    <source>
        <dbReference type="ARBA" id="ARBA00022475"/>
    </source>
</evidence>
<organism evidence="8 9">
    <name type="scientific">Arachnia rubra</name>
    <dbReference type="NCBI Taxonomy" id="1547448"/>
    <lineage>
        <taxon>Bacteria</taxon>
        <taxon>Bacillati</taxon>
        <taxon>Actinomycetota</taxon>
        <taxon>Actinomycetes</taxon>
        <taxon>Propionibacteriales</taxon>
        <taxon>Propionibacteriaceae</taxon>
        <taxon>Arachnia</taxon>
    </lineage>
</organism>
<name>A0ABX7Y3G0_9ACTN</name>
<dbReference type="InterPro" id="IPR018076">
    <property type="entry name" value="T2SS_GspF_dom"/>
</dbReference>
<evidence type="ECO:0000259" key="7">
    <source>
        <dbReference type="Pfam" id="PF00482"/>
    </source>
</evidence>
<evidence type="ECO:0000256" key="6">
    <source>
        <dbReference type="SAM" id="Phobius"/>
    </source>
</evidence>
<feature type="transmembrane region" description="Helical" evidence="6">
    <location>
        <begin position="222"/>
        <end position="242"/>
    </location>
</feature>
<evidence type="ECO:0000256" key="5">
    <source>
        <dbReference type="ARBA" id="ARBA00023136"/>
    </source>
</evidence>
<keyword evidence="5 6" id="KW-0472">Membrane</keyword>
<accession>A0ABX7Y3G0</accession>
<proteinExistence type="predicted"/>
<dbReference type="PANTHER" id="PTHR35007:SF3">
    <property type="entry name" value="POSSIBLE CONSERVED ALANINE RICH MEMBRANE PROTEIN"/>
    <property type="match status" value="1"/>
</dbReference>
<keyword evidence="3 6" id="KW-0812">Transmembrane</keyword>